<gene>
    <name evidence="1" type="ORF">LMG7141_01967</name>
</gene>
<dbReference type="EMBL" id="CATYWO010000002">
    <property type="protein sequence ID" value="CAJ0787643.1"/>
    <property type="molecule type" value="Genomic_DNA"/>
</dbReference>
<evidence type="ECO:0000313" key="1">
    <source>
        <dbReference type="EMBL" id="CAJ0787643.1"/>
    </source>
</evidence>
<protein>
    <recommendedName>
        <fullName evidence="3">Phasin domain-containing protein</fullName>
    </recommendedName>
</protein>
<dbReference type="RefSeq" id="WP_316657383.1">
    <property type="nucleotide sequence ID" value="NZ_CATYWO010000002.1"/>
</dbReference>
<dbReference type="Proteomes" id="UP001189616">
    <property type="component" value="Unassembled WGS sequence"/>
</dbReference>
<sequence length="168" mass="17973">MDTAANLPLALYKAQLALGMQTLSLFKTARQRWFELGADLLADDIARTESALSDLRRVEDWQALAALLPNAFWQASQRGVDLMQGVVQTAVKNQTTIATDLQRAMLAWQQASVQALSAAGNAMPVHTTLQNMLSALGMPADAFVNPVAVPPAAVSARSKGNGQLRKAS</sequence>
<evidence type="ECO:0008006" key="3">
    <source>
        <dbReference type="Google" id="ProtNLM"/>
    </source>
</evidence>
<reference evidence="1 2" key="1">
    <citation type="submission" date="2023-07" db="EMBL/GenBank/DDBJ databases">
        <authorList>
            <person name="Peeters C."/>
        </authorList>
    </citation>
    <scope>NUCLEOTIDE SEQUENCE [LARGE SCALE GENOMIC DNA]</scope>
    <source>
        <strain evidence="1 2">LMG 7141</strain>
    </source>
</reference>
<proteinExistence type="predicted"/>
<organism evidence="1 2">
    <name type="scientific">Ralstonia condita</name>
    <dbReference type="NCBI Taxonomy" id="3058600"/>
    <lineage>
        <taxon>Bacteria</taxon>
        <taxon>Pseudomonadati</taxon>
        <taxon>Pseudomonadota</taxon>
        <taxon>Betaproteobacteria</taxon>
        <taxon>Burkholderiales</taxon>
        <taxon>Burkholderiaceae</taxon>
        <taxon>Ralstonia</taxon>
    </lineage>
</organism>
<accession>A0ABN9IRI4</accession>
<keyword evidence="2" id="KW-1185">Reference proteome</keyword>
<comment type="caution">
    <text evidence="1">The sequence shown here is derived from an EMBL/GenBank/DDBJ whole genome shotgun (WGS) entry which is preliminary data.</text>
</comment>
<name>A0ABN9IRI4_9RALS</name>
<evidence type="ECO:0000313" key="2">
    <source>
        <dbReference type="Proteomes" id="UP001189616"/>
    </source>
</evidence>